<dbReference type="PANTHER" id="PTHR10157:SF23">
    <property type="entry name" value="MOXD1 HOMOLOG 1"/>
    <property type="match status" value="1"/>
</dbReference>
<sequence>PPHLRPGDSLVTQCSYDSTTRTEVTRFGEGTMDEMCFTFIMYYPLVSKFDICSTNKGRANTTAICTDSKTLSSLRADG</sequence>
<proteinExistence type="predicted"/>
<dbReference type="GO" id="GO:0004500">
    <property type="term" value="F:dopamine beta-monooxygenase activity"/>
    <property type="evidence" value="ECO:0007669"/>
    <property type="project" value="InterPro"/>
</dbReference>
<protein>
    <submittedName>
        <fullName evidence="3">MOXD1 1</fullName>
    </submittedName>
</protein>
<dbReference type="PANTHER" id="PTHR10157">
    <property type="entry name" value="DOPAMINE BETA HYDROXYLASE RELATED"/>
    <property type="match status" value="1"/>
</dbReference>
<evidence type="ECO:0000256" key="1">
    <source>
        <dbReference type="ARBA" id="ARBA00023157"/>
    </source>
</evidence>
<dbReference type="Pfam" id="PF03712">
    <property type="entry name" value="Cu2_monoox_C"/>
    <property type="match status" value="1"/>
</dbReference>
<evidence type="ECO:0000313" key="4">
    <source>
        <dbReference type="Proteomes" id="UP000485058"/>
    </source>
</evidence>
<feature type="domain" description="Copper type II ascorbate-dependent monooxygenase C-terminal" evidence="2">
    <location>
        <begin position="4"/>
        <end position="56"/>
    </location>
</feature>
<dbReference type="InterPro" id="IPR014784">
    <property type="entry name" value="Cu2_ascorb_mOase-like_C"/>
</dbReference>
<name>A0A6A0AC41_HAELA</name>
<dbReference type="Gene3D" id="2.60.120.230">
    <property type="match status" value="1"/>
</dbReference>
<dbReference type="EMBL" id="BLLF01004543">
    <property type="protein sequence ID" value="GFH29821.1"/>
    <property type="molecule type" value="Genomic_DNA"/>
</dbReference>
<dbReference type="SUPFAM" id="SSF49742">
    <property type="entry name" value="PHM/PNGase F"/>
    <property type="match status" value="1"/>
</dbReference>
<evidence type="ECO:0000259" key="2">
    <source>
        <dbReference type="Pfam" id="PF03712"/>
    </source>
</evidence>
<organism evidence="3 4">
    <name type="scientific">Haematococcus lacustris</name>
    <name type="common">Green alga</name>
    <name type="synonym">Haematococcus pluvialis</name>
    <dbReference type="NCBI Taxonomy" id="44745"/>
    <lineage>
        <taxon>Eukaryota</taxon>
        <taxon>Viridiplantae</taxon>
        <taxon>Chlorophyta</taxon>
        <taxon>core chlorophytes</taxon>
        <taxon>Chlorophyceae</taxon>
        <taxon>CS clade</taxon>
        <taxon>Chlamydomonadales</taxon>
        <taxon>Haematococcaceae</taxon>
        <taxon>Haematococcus</taxon>
    </lineage>
</organism>
<keyword evidence="1" id="KW-1015">Disulfide bond</keyword>
<dbReference type="AlphaFoldDB" id="A0A6A0AC41"/>
<feature type="non-terminal residue" evidence="3">
    <location>
        <position position="1"/>
    </location>
</feature>
<reference evidence="3 4" key="1">
    <citation type="submission" date="2020-02" db="EMBL/GenBank/DDBJ databases">
        <title>Draft genome sequence of Haematococcus lacustris strain NIES-144.</title>
        <authorList>
            <person name="Morimoto D."/>
            <person name="Nakagawa S."/>
            <person name="Yoshida T."/>
            <person name="Sawayama S."/>
        </authorList>
    </citation>
    <scope>NUCLEOTIDE SEQUENCE [LARGE SCALE GENOMIC DNA]</scope>
    <source>
        <strain evidence="3 4">NIES-144</strain>
    </source>
</reference>
<dbReference type="InterPro" id="IPR008977">
    <property type="entry name" value="PHM/PNGase_F_dom_sf"/>
</dbReference>
<dbReference type="Proteomes" id="UP000485058">
    <property type="component" value="Unassembled WGS sequence"/>
</dbReference>
<dbReference type="InterPro" id="IPR000945">
    <property type="entry name" value="DBH-like"/>
</dbReference>
<accession>A0A6A0AC41</accession>
<feature type="non-terminal residue" evidence="3">
    <location>
        <position position="78"/>
    </location>
</feature>
<keyword evidence="4" id="KW-1185">Reference proteome</keyword>
<evidence type="ECO:0000313" key="3">
    <source>
        <dbReference type="EMBL" id="GFH29821.1"/>
    </source>
</evidence>
<gene>
    <name evidence="3" type="ORF">HaLaN_28549</name>
</gene>
<comment type="caution">
    <text evidence="3">The sequence shown here is derived from an EMBL/GenBank/DDBJ whole genome shotgun (WGS) entry which is preliminary data.</text>
</comment>
<dbReference type="InterPro" id="IPR024548">
    <property type="entry name" value="Cu2_monoox_C"/>
</dbReference>